<dbReference type="EMBL" id="BMUU01000003">
    <property type="protein sequence ID" value="GGY29015.1"/>
    <property type="molecule type" value="Genomic_DNA"/>
</dbReference>
<gene>
    <name evidence="2" type="ORF">GCM10010326_23450</name>
</gene>
<sequence>MTDKSPIGQDIPEAVHEILPAAAPGLRVPPRAAPSVAARWNHDFRLFFTARTVAPFGDGMVAVALAAGLLGAGRPASSVGHALGAWMGPIAAFVLFAVPGISRLRRIRSESWPDPCEG</sequence>
<keyword evidence="1" id="KW-0812">Transmembrane</keyword>
<name>A0ABQ3A0U7_9ACTN</name>
<reference evidence="3" key="1">
    <citation type="journal article" date="2019" name="Int. J. Syst. Evol. Microbiol.">
        <title>The Global Catalogue of Microorganisms (GCM) 10K type strain sequencing project: providing services to taxonomists for standard genome sequencing and annotation.</title>
        <authorList>
            <consortium name="The Broad Institute Genomics Platform"/>
            <consortium name="The Broad Institute Genome Sequencing Center for Infectious Disease"/>
            <person name="Wu L."/>
            <person name="Ma J."/>
        </authorList>
    </citation>
    <scope>NUCLEOTIDE SEQUENCE [LARGE SCALE GENOMIC DNA]</scope>
    <source>
        <strain evidence="3">JCM 4594</strain>
    </source>
</reference>
<dbReference type="RefSeq" id="WP_190027135.1">
    <property type="nucleotide sequence ID" value="NZ_BMUU01000003.1"/>
</dbReference>
<keyword evidence="1" id="KW-0472">Membrane</keyword>
<protein>
    <submittedName>
        <fullName evidence="2">Uncharacterized protein</fullName>
    </submittedName>
</protein>
<feature type="transmembrane region" description="Helical" evidence="1">
    <location>
        <begin position="79"/>
        <end position="98"/>
    </location>
</feature>
<keyword evidence="3" id="KW-1185">Reference proteome</keyword>
<accession>A0ABQ3A0U7</accession>
<keyword evidence="1" id="KW-1133">Transmembrane helix</keyword>
<evidence type="ECO:0000256" key="1">
    <source>
        <dbReference type="SAM" id="Phobius"/>
    </source>
</evidence>
<feature type="transmembrane region" description="Helical" evidence="1">
    <location>
        <begin position="53"/>
        <end position="73"/>
    </location>
</feature>
<evidence type="ECO:0000313" key="3">
    <source>
        <dbReference type="Proteomes" id="UP000600946"/>
    </source>
</evidence>
<evidence type="ECO:0000313" key="2">
    <source>
        <dbReference type="EMBL" id="GGY29015.1"/>
    </source>
</evidence>
<dbReference type="GeneID" id="96290318"/>
<proteinExistence type="predicted"/>
<dbReference type="Proteomes" id="UP000600946">
    <property type="component" value="Unassembled WGS sequence"/>
</dbReference>
<comment type="caution">
    <text evidence="2">The sequence shown here is derived from an EMBL/GenBank/DDBJ whole genome shotgun (WGS) entry which is preliminary data.</text>
</comment>
<organism evidence="2 3">
    <name type="scientific">Streptomyces xanthochromogenes</name>
    <dbReference type="NCBI Taxonomy" id="67384"/>
    <lineage>
        <taxon>Bacteria</taxon>
        <taxon>Bacillati</taxon>
        <taxon>Actinomycetota</taxon>
        <taxon>Actinomycetes</taxon>
        <taxon>Kitasatosporales</taxon>
        <taxon>Streptomycetaceae</taxon>
        <taxon>Streptomyces</taxon>
    </lineage>
</organism>